<keyword evidence="1" id="KW-0175">Coiled coil</keyword>
<sequence>MSQLFVYNSGNYTSIEQAYEQGGVNSTNSAMTRDDGISSFYDMCEIEQLMHQATGNDDFKCALQYCKGVFVTLDEMQATIEKLEENEEEKKQLDWITTEGLIEICALEKMKHNSQASSSHIVFQTRNYIDACIENNIPKSSSKLRSVNWVNQELLVNDMFSDESKELKFNLSSGAVTLLSKTEIEEGRVFNPSDYHTAFFSVTSHLGIHIATLNVFKDQASVDKYNENHKDLIRFELDFESKLVTGATNFIENKSLEVHKTDIETLFDTIVKEKTHIRVDVKLHG</sequence>
<dbReference type="AlphaFoldDB" id="A0A8H9TG42"/>
<protein>
    <submittedName>
        <fullName evidence="2">Uncharacterized protein</fullName>
    </submittedName>
</protein>
<proteinExistence type="predicted"/>
<evidence type="ECO:0000313" key="2">
    <source>
        <dbReference type="EMBL" id="HAS8541282.1"/>
    </source>
</evidence>
<evidence type="ECO:0000256" key="1">
    <source>
        <dbReference type="SAM" id="Coils"/>
    </source>
</evidence>
<name>A0A8H9TG42_VIBVL</name>
<accession>A0A8H9TG42</accession>
<organism evidence="2">
    <name type="scientific">Vibrio vulnificus</name>
    <dbReference type="NCBI Taxonomy" id="672"/>
    <lineage>
        <taxon>Bacteria</taxon>
        <taxon>Pseudomonadati</taxon>
        <taxon>Pseudomonadota</taxon>
        <taxon>Gammaproteobacteria</taxon>
        <taxon>Vibrionales</taxon>
        <taxon>Vibrionaceae</taxon>
        <taxon>Vibrio</taxon>
    </lineage>
</organism>
<dbReference type="EMBL" id="DACRBY010000020">
    <property type="protein sequence ID" value="HAS8541282.1"/>
    <property type="molecule type" value="Genomic_DNA"/>
</dbReference>
<feature type="coiled-coil region" evidence="1">
    <location>
        <begin position="66"/>
        <end position="93"/>
    </location>
</feature>
<comment type="caution">
    <text evidence="2">The sequence shown here is derived from an EMBL/GenBank/DDBJ whole genome shotgun (WGS) entry which is preliminary data.</text>
</comment>
<gene>
    <name evidence="2" type="ORF">I7730_15980</name>
</gene>
<dbReference type="Proteomes" id="UP000863257">
    <property type="component" value="Unassembled WGS sequence"/>
</dbReference>
<reference evidence="2" key="1">
    <citation type="journal article" date="2018" name="Genome Biol.">
        <title>SKESA: strategic k-mer extension for scrupulous assemblies.</title>
        <authorList>
            <person name="Souvorov A."/>
            <person name="Agarwala R."/>
            <person name="Lipman D.J."/>
        </authorList>
    </citation>
    <scope>NUCLEOTIDE SEQUENCE</scope>
    <source>
        <strain evidence="2">BCW_3452</strain>
    </source>
</reference>
<reference evidence="2" key="2">
    <citation type="submission" date="2019-01" db="EMBL/GenBank/DDBJ databases">
        <authorList>
            <consortium name="NCBI Pathogen Detection Project"/>
        </authorList>
    </citation>
    <scope>NUCLEOTIDE SEQUENCE</scope>
    <source>
        <strain evidence="2">BCW_3452</strain>
    </source>
</reference>